<reference evidence="4 5" key="2">
    <citation type="submission" date="2018-11" db="EMBL/GenBank/DDBJ databases">
        <authorList>
            <consortium name="Pathogen Informatics"/>
        </authorList>
    </citation>
    <scope>NUCLEOTIDE SEQUENCE [LARGE SCALE GENOMIC DNA]</scope>
</reference>
<dbReference type="GO" id="GO:0000977">
    <property type="term" value="F:RNA polymerase II transcription regulatory region sequence-specific DNA binding"/>
    <property type="evidence" value="ECO:0007669"/>
    <property type="project" value="TreeGrafter"/>
</dbReference>
<evidence type="ECO:0000259" key="3">
    <source>
        <dbReference type="Pfam" id="PF25398"/>
    </source>
</evidence>
<evidence type="ECO:0000256" key="2">
    <source>
        <dbReference type="SAM" id="Coils"/>
    </source>
</evidence>
<evidence type="ECO:0000313" key="6">
    <source>
        <dbReference type="WBParaSite" id="TCLT_0000691801-mRNA-1"/>
    </source>
</evidence>
<dbReference type="InterPro" id="IPR057476">
    <property type="entry name" value="Cux_N"/>
</dbReference>
<evidence type="ECO:0000313" key="4">
    <source>
        <dbReference type="EMBL" id="VDN04310.1"/>
    </source>
</evidence>
<dbReference type="Proteomes" id="UP000276776">
    <property type="component" value="Unassembled WGS sequence"/>
</dbReference>
<proteinExistence type="predicted"/>
<dbReference type="Pfam" id="PF25398">
    <property type="entry name" value="CUX1_N"/>
    <property type="match status" value="1"/>
</dbReference>
<organism evidence="6">
    <name type="scientific">Thelazia callipaeda</name>
    <name type="common">Oriental eyeworm</name>
    <name type="synonym">Parasitic nematode</name>
    <dbReference type="NCBI Taxonomy" id="103827"/>
    <lineage>
        <taxon>Eukaryota</taxon>
        <taxon>Metazoa</taxon>
        <taxon>Ecdysozoa</taxon>
        <taxon>Nematoda</taxon>
        <taxon>Chromadorea</taxon>
        <taxon>Rhabditida</taxon>
        <taxon>Spirurina</taxon>
        <taxon>Spiruromorpha</taxon>
        <taxon>Thelazioidea</taxon>
        <taxon>Thelaziidae</taxon>
        <taxon>Thelazia</taxon>
    </lineage>
</organism>
<dbReference type="STRING" id="103827.A0A0N5D224"/>
<feature type="coiled-coil region" evidence="2">
    <location>
        <begin position="165"/>
        <end position="192"/>
    </location>
</feature>
<accession>A0A0N5D224</accession>
<sequence length="228" mass="26261">MINLAKILFKLCFYFQKRLSEEVEAIDVRENACRKGRQQLIAENKKFYESVDKQTRKAVSPLIKSFQIEYDRVTDRAKAAESCVIVSCRAITSACVEVQDRGVVSIAPCVIHLEMFEQFRKRDGNFMLGNRDIGNRMNANALQDCRHPSQYLERIPLLLRELGRLHSVDEQVGNLTKQVHELREEYADLQNQGSSFFNSTISGKIFLASDEKFEKTAHVLNLIFCKLH</sequence>
<name>A0A0N5D224_THECL</name>
<dbReference type="PANTHER" id="PTHR14043">
    <property type="entry name" value="CCAAT DISPLACEMENT PROTEIN-RELATED"/>
    <property type="match status" value="1"/>
</dbReference>
<dbReference type="GO" id="GO:0000981">
    <property type="term" value="F:DNA-binding transcription factor activity, RNA polymerase II-specific"/>
    <property type="evidence" value="ECO:0007669"/>
    <property type="project" value="TreeGrafter"/>
</dbReference>
<gene>
    <name evidence="4" type="ORF">TCLT_LOCUS6907</name>
</gene>
<dbReference type="PANTHER" id="PTHR14043:SF2">
    <property type="entry name" value="HOMEOBOX PROTEIN CUT"/>
    <property type="match status" value="1"/>
</dbReference>
<keyword evidence="5" id="KW-1185">Reference proteome</keyword>
<evidence type="ECO:0000313" key="5">
    <source>
        <dbReference type="Proteomes" id="UP000276776"/>
    </source>
</evidence>
<dbReference type="OrthoDB" id="10257567at2759"/>
<dbReference type="GO" id="GO:0005634">
    <property type="term" value="C:nucleus"/>
    <property type="evidence" value="ECO:0007669"/>
    <property type="project" value="TreeGrafter"/>
</dbReference>
<dbReference type="WBParaSite" id="TCLT_0000691801-mRNA-1">
    <property type="protein sequence ID" value="TCLT_0000691801-mRNA-1"/>
    <property type="gene ID" value="TCLT_0000691801"/>
</dbReference>
<evidence type="ECO:0000256" key="1">
    <source>
        <dbReference type="ARBA" id="ARBA00023054"/>
    </source>
</evidence>
<dbReference type="EMBL" id="UYYF01004456">
    <property type="protein sequence ID" value="VDN04310.1"/>
    <property type="molecule type" value="Genomic_DNA"/>
</dbReference>
<dbReference type="AlphaFoldDB" id="A0A0N5D224"/>
<protein>
    <submittedName>
        <fullName evidence="6">BAR domain-containing protein</fullName>
    </submittedName>
</protein>
<keyword evidence="1 2" id="KW-0175">Coiled coil</keyword>
<feature type="domain" description="Cux N-terminal" evidence="3">
    <location>
        <begin position="15"/>
        <end position="94"/>
    </location>
</feature>
<reference evidence="6" key="1">
    <citation type="submission" date="2017-02" db="UniProtKB">
        <authorList>
            <consortium name="WormBaseParasite"/>
        </authorList>
    </citation>
    <scope>IDENTIFICATION</scope>
</reference>